<reference evidence="3 4" key="1">
    <citation type="submission" date="2019-02" db="EMBL/GenBank/DDBJ databases">
        <title>Deep-cultivation of Planctomycetes and their phenomic and genomic characterization uncovers novel biology.</title>
        <authorList>
            <person name="Wiegand S."/>
            <person name="Jogler M."/>
            <person name="Boedeker C."/>
            <person name="Pinto D."/>
            <person name="Vollmers J."/>
            <person name="Rivas-Marin E."/>
            <person name="Kohn T."/>
            <person name="Peeters S.H."/>
            <person name="Heuer A."/>
            <person name="Rast P."/>
            <person name="Oberbeckmann S."/>
            <person name="Bunk B."/>
            <person name="Jeske O."/>
            <person name="Meyerdierks A."/>
            <person name="Storesund J.E."/>
            <person name="Kallscheuer N."/>
            <person name="Luecker S."/>
            <person name="Lage O.M."/>
            <person name="Pohl T."/>
            <person name="Merkel B.J."/>
            <person name="Hornburger P."/>
            <person name="Mueller R.-W."/>
            <person name="Bruemmer F."/>
            <person name="Labrenz M."/>
            <person name="Spormann A.M."/>
            <person name="Op den Camp H."/>
            <person name="Overmann J."/>
            <person name="Amann R."/>
            <person name="Jetten M.S.M."/>
            <person name="Mascher T."/>
            <person name="Medema M.H."/>
            <person name="Devos D.P."/>
            <person name="Kaster A.-K."/>
            <person name="Ovreas L."/>
            <person name="Rohde M."/>
            <person name="Galperin M.Y."/>
            <person name="Jogler C."/>
        </authorList>
    </citation>
    <scope>NUCLEOTIDE SEQUENCE [LARGE SCALE GENOMIC DNA]</scope>
    <source>
        <strain evidence="3 4">Pan216</strain>
    </source>
</reference>
<dbReference type="GO" id="GO:0016829">
    <property type="term" value="F:lyase activity"/>
    <property type="evidence" value="ECO:0007669"/>
    <property type="project" value="UniProtKB-KW"/>
</dbReference>
<accession>A0A518AZC7</accession>
<proteinExistence type="predicted"/>
<dbReference type="InterPro" id="IPR004155">
    <property type="entry name" value="PBS_lyase_HEAT"/>
</dbReference>
<dbReference type="InterPro" id="IPR021133">
    <property type="entry name" value="HEAT_type_2"/>
</dbReference>
<name>A0A518AZC7_9BACT</name>
<evidence type="ECO:0000256" key="2">
    <source>
        <dbReference type="SAM" id="MobiDB-lite"/>
    </source>
</evidence>
<dbReference type="InterPro" id="IPR000225">
    <property type="entry name" value="Armadillo"/>
</dbReference>
<dbReference type="SUPFAM" id="SSF48371">
    <property type="entry name" value="ARM repeat"/>
    <property type="match status" value="1"/>
</dbReference>
<dbReference type="EMBL" id="CP036279">
    <property type="protein sequence ID" value="QDU60118.1"/>
    <property type="molecule type" value="Genomic_DNA"/>
</dbReference>
<dbReference type="PANTHER" id="PTHR12697">
    <property type="entry name" value="PBS LYASE HEAT-LIKE PROTEIN"/>
    <property type="match status" value="1"/>
</dbReference>
<dbReference type="InterPro" id="IPR011989">
    <property type="entry name" value="ARM-like"/>
</dbReference>
<dbReference type="Gene3D" id="1.25.10.10">
    <property type="entry name" value="Leucine-rich Repeat Variant"/>
    <property type="match status" value="2"/>
</dbReference>
<keyword evidence="3" id="KW-0456">Lyase</keyword>
<evidence type="ECO:0000313" key="3">
    <source>
        <dbReference type="EMBL" id="QDU60118.1"/>
    </source>
</evidence>
<protein>
    <submittedName>
        <fullName evidence="3">Putative lyase</fullName>
    </submittedName>
</protein>
<organism evidence="3 4">
    <name type="scientific">Kolteria novifilia</name>
    <dbReference type="NCBI Taxonomy" id="2527975"/>
    <lineage>
        <taxon>Bacteria</taxon>
        <taxon>Pseudomonadati</taxon>
        <taxon>Planctomycetota</taxon>
        <taxon>Planctomycetia</taxon>
        <taxon>Kolteriales</taxon>
        <taxon>Kolteriaceae</taxon>
        <taxon>Kolteria</taxon>
    </lineage>
</organism>
<keyword evidence="4" id="KW-1185">Reference proteome</keyword>
<comment type="function">
    <text evidence="1">Catalyzes the hydroxylation of the N(6)-(4-aminobutyl)-L-lysine intermediate produced by deoxyhypusine synthase/DHPS on a critical lysine of the eukaryotic translation initiation factor 5A/eIF-5A. This is the second step of the post-translational modification of that lysine into an unusual amino acid residue named hypusine. Hypusination is unique to mature eIF-5A factor and is essential for its function.</text>
</comment>
<feature type="compositionally biased region" description="Basic and acidic residues" evidence="2">
    <location>
        <begin position="266"/>
        <end position="276"/>
    </location>
</feature>
<evidence type="ECO:0000313" key="4">
    <source>
        <dbReference type="Proteomes" id="UP000317093"/>
    </source>
</evidence>
<dbReference type="PROSITE" id="PS50077">
    <property type="entry name" value="HEAT_REPEAT"/>
    <property type="match status" value="1"/>
</dbReference>
<dbReference type="PANTHER" id="PTHR12697:SF5">
    <property type="entry name" value="DEOXYHYPUSINE HYDROXYLASE"/>
    <property type="match status" value="1"/>
</dbReference>
<feature type="region of interest" description="Disordered" evidence="2">
    <location>
        <begin position="265"/>
        <end position="289"/>
    </location>
</feature>
<evidence type="ECO:0000256" key="1">
    <source>
        <dbReference type="ARBA" id="ARBA00045876"/>
    </source>
</evidence>
<dbReference type="Pfam" id="PF13646">
    <property type="entry name" value="HEAT_2"/>
    <property type="match status" value="2"/>
</dbReference>
<dbReference type="KEGG" id="knv:Pan216_09550"/>
<dbReference type="OrthoDB" id="247405at2"/>
<sequence>MSTMLVSIGLVATALVAQSEDLSDRVSREVYHLQSDDVVERLEAARHLRQLGDQAQAAIPALIKALGDPEIEVQRAAAFALTTMGPAAKDAVPALMKATKSDDLSLKTHAVVALGNIGPAAKPAIPNLVDILKNAEKYTTRSEAAGALARIGPAAIPALIKLVEDDKDVAVKETAVRALGQIGPPAQSVLPQVLEVAKVNDDPTLRRAIFVAFGQIGLDDKSRAIVIPMLIDALSKDRVEARYNAAYALGRMGAKAKQAIPALKATAKDDKDESVRKAATRALQRMQGS</sequence>
<dbReference type="Proteomes" id="UP000317093">
    <property type="component" value="Chromosome"/>
</dbReference>
<dbReference type="InterPro" id="IPR016024">
    <property type="entry name" value="ARM-type_fold"/>
</dbReference>
<dbReference type="SMART" id="SM00567">
    <property type="entry name" value="EZ_HEAT"/>
    <property type="match status" value="7"/>
</dbReference>
<gene>
    <name evidence="3" type="ORF">Pan216_09550</name>
</gene>
<dbReference type="SMART" id="SM00185">
    <property type="entry name" value="ARM"/>
    <property type="match status" value="2"/>
</dbReference>
<dbReference type="GO" id="GO:0016491">
    <property type="term" value="F:oxidoreductase activity"/>
    <property type="evidence" value="ECO:0007669"/>
    <property type="project" value="TreeGrafter"/>
</dbReference>
<dbReference type="Pfam" id="PF13513">
    <property type="entry name" value="HEAT_EZ"/>
    <property type="match status" value="1"/>
</dbReference>
<dbReference type="AlphaFoldDB" id="A0A518AZC7"/>